<accession>R0KTH4</accession>
<dbReference type="EMBL" id="KB908946">
    <property type="protein sequence ID" value="EOB14116.1"/>
    <property type="molecule type" value="Genomic_DNA"/>
</dbReference>
<proteinExistence type="predicted"/>
<keyword evidence="2" id="KW-1185">Reference proteome</keyword>
<name>R0KTH4_NOSB1</name>
<protein>
    <submittedName>
        <fullName evidence="1">Uncharacterized protein</fullName>
    </submittedName>
</protein>
<organism evidence="1 2">
    <name type="scientific">Nosema bombycis (strain CQ1 / CVCC 102059)</name>
    <name type="common">Microsporidian parasite</name>
    <name type="synonym">Pebrine of silkworm</name>
    <dbReference type="NCBI Taxonomy" id="578461"/>
    <lineage>
        <taxon>Eukaryota</taxon>
        <taxon>Fungi</taxon>
        <taxon>Fungi incertae sedis</taxon>
        <taxon>Microsporidia</taxon>
        <taxon>Nosematidae</taxon>
        <taxon>Nosema</taxon>
    </lineage>
</organism>
<dbReference type="Proteomes" id="UP000016927">
    <property type="component" value="Unassembled WGS sequence"/>
</dbReference>
<dbReference type="VEuPathDB" id="MicrosporidiaDB:NBO_38gi003"/>
<dbReference type="AlphaFoldDB" id="R0KTH4"/>
<gene>
    <name evidence="1" type="ORF">NBO_38gi003</name>
</gene>
<evidence type="ECO:0000313" key="1">
    <source>
        <dbReference type="EMBL" id="EOB14116.1"/>
    </source>
</evidence>
<reference evidence="1 2" key="1">
    <citation type="journal article" date="2013" name="BMC Genomics">
        <title>Comparative genomics of parasitic silkworm microsporidia reveal an association between genome expansion and host adaptation.</title>
        <authorList>
            <person name="Pan G."/>
            <person name="Xu J."/>
            <person name="Li T."/>
            <person name="Xia Q."/>
            <person name="Liu S.L."/>
            <person name="Zhang G."/>
            <person name="Li S."/>
            <person name="Li C."/>
            <person name="Liu H."/>
            <person name="Yang L."/>
            <person name="Liu T."/>
            <person name="Zhang X."/>
            <person name="Wu Z."/>
            <person name="Fan W."/>
            <person name="Dang X."/>
            <person name="Xiang H."/>
            <person name="Tao M."/>
            <person name="Li Y."/>
            <person name="Hu J."/>
            <person name="Li Z."/>
            <person name="Lin L."/>
            <person name="Luo J."/>
            <person name="Geng L."/>
            <person name="Wang L."/>
            <person name="Long M."/>
            <person name="Wan Y."/>
            <person name="He N."/>
            <person name="Zhang Z."/>
            <person name="Lu C."/>
            <person name="Keeling P.J."/>
            <person name="Wang J."/>
            <person name="Xiang Z."/>
            <person name="Zhou Z."/>
        </authorList>
    </citation>
    <scope>NUCLEOTIDE SEQUENCE [LARGE SCALE GENOMIC DNA]</scope>
    <source>
        <strain evidence="2">CQ1 / CVCC 102059</strain>
    </source>
</reference>
<dbReference type="OrthoDB" id="1093at2759"/>
<dbReference type="HOGENOM" id="CLU_1611275_0_0_1"/>
<evidence type="ECO:0000313" key="2">
    <source>
        <dbReference type="Proteomes" id="UP000016927"/>
    </source>
</evidence>
<sequence>MESNNSLKFYKNNRQWYQLCKEIIKSITKDNSNIIYSLYLESITQYHPLTITESSLLISKYLQFKDAISLLEKSKNVIKECNMYHGDFNIQIVHLEIQMCLYKIEIGEFKQIEKKLYEFKKMDLPVKVYELYNFLGFKYFEKTGNIEYCINYLINVACHYTPPCH</sequence>